<keyword evidence="3" id="KW-1185">Reference proteome</keyword>
<name>A0ABU9IGQ1_9SPHN</name>
<reference evidence="2 3" key="1">
    <citation type="submission" date="2024-04" db="EMBL/GenBank/DDBJ databases">
        <title>Aurantiacibacter sp. DGU6 16S ribosomal RNA gene Genome sequencing and assembly.</title>
        <authorList>
            <person name="Park S."/>
        </authorList>
    </citation>
    <scope>NUCLEOTIDE SEQUENCE [LARGE SCALE GENOMIC DNA]</scope>
    <source>
        <strain evidence="2 3">DGU6</strain>
    </source>
</reference>
<dbReference type="EMBL" id="JBBYHV010000001">
    <property type="protein sequence ID" value="MEL1250897.1"/>
    <property type="molecule type" value="Genomic_DNA"/>
</dbReference>
<accession>A0ABU9IGQ1</accession>
<dbReference type="Proteomes" id="UP001497045">
    <property type="component" value="Unassembled WGS sequence"/>
</dbReference>
<protein>
    <submittedName>
        <fullName evidence="2">Uncharacterized protein</fullName>
    </submittedName>
</protein>
<dbReference type="PROSITE" id="PS51257">
    <property type="entry name" value="PROKAR_LIPOPROTEIN"/>
    <property type="match status" value="1"/>
</dbReference>
<gene>
    <name evidence="2" type="ORF">AAEO60_09460</name>
</gene>
<evidence type="ECO:0000256" key="1">
    <source>
        <dbReference type="SAM" id="MobiDB-lite"/>
    </source>
</evidence>
<feature type="compositionally biased region" description="Basic and acidic residues" evidence="1">
    <location>
        <begin position="19"/>
        <end position="36"/>
    </location>
</feature>
<feature type="region of interest" description="Disordered" evidence="1">
    <location>
        <begin position="19"/>
        <end position="50"/>
    </location>
</feature>
<proteinExistence type="predicted"/>
<organism evidence="2 3">
    <name type="scientific">Aurantiacibacter gilvus</name>
    <dbReference type="NCBI Taxonomy" id="3139141"/>
    <lineage>
        <taxon>Bacteria</taxon>
        <taxon>Pseudomonadati</taxon>
        <taxon>Pseudomonadota</taxon>
        <taxon>Alphaproteobacteria</taxon>
        <taxon>Sphingomonadales</taxon>
        <taxon>Erythrobacteraceae</taxon>
        <taxon>Aurantiacibacter</taxon>
    </lineage>
</organism>
<comment type="caution">
    <text evidence="2">The sequence shown here is derived from an EMBL/GenBank/DDBJ whole genome shotgun (WGS) entry which is preliminary data.</text>
</comment>
<evidence type="ECO:0000313" key="2">
    <source>
        <dbReference type="EMBL" id="MEL1250897.1"/>
    </source>
</evidence>
<evidence type="ECO:0000313" key="3">
    <source>
        <dbReference type="Proteomes" id="UP001497045"/>
    </source>
</evidence>
<sequence length="192" mass="20780">MRRTLPLFLVLLAACDRQPEPPRDDVQRVSLEDMEPRQPLADPSPDTSAASWSVAANGQAIRFGNEGEPPLLTLACMVNDEPPEMVIIRHARALPGQGALFPVLGNGMTSRFMVDATLGDNEWHWEARLPAEDPQLDVFAGPRDLVATLPGRGSLEIAGSRIPGEFLEWCRVGGQTPQVENDPSEPAGEPAA</sequence>
<dbReference type="RefSeq" id="WP_341673407.1">
    <property type="nucleotide sequence ID" value="NZ_JBBYHV010000001.1"/>
</dbReference>